<evidence type="ECO:0000313" key="1">
    <source>
        <dbReference type="EMBL" id="KAA3523396.1"/>
    </source>
</evidence>
<dbReference type="Proteomes" id="UP000436911">
    <property type="component" value="Unassembled WGS sequence"/>
</dbReference>
<name>A0A368NNK1_AGRVI</name>
<comment type="caution">
    <text evidence="1">The sequence shown here is derived from an EMBL/GenBank/DDBJ whole genome shotgun (WGS) entry which is preliminary data.</text>
</comment>
<protein>
    <submittedName>
        <fullName evidence="1">Uncharacterized protein</fullName>
    </submittedName>
</protein>
<accession>A0A368NNK1</accession>
<dbReference type="AlphaFoldDB" id="A0A368NNK1"/>
<reference evidence="1 2" key="1">
    <citation type="submission" date="2018-08" db="EMBL/GenBank/DDBJ databases">
        <title>Genome sequencing of Agrobacterium vitis strain ICMP 10754.</title>
        <authorList>
            <person name="Visnovsky S.B."/>
            <person name="Pitman A.R."/>
        </authorList>
    </citation>
    <scope>NUCLEOTIDE SEQUENCE [LARGE SCALE GENOMIC DNA]</scope>
    <source>
        <strain evidence="1 2">ICMP 10754</strain>
    </source>
</reference>
<sequence>METPLPEAILKIITTSDWIVNIDYRGIELLFILLTKTFKNYMQVPIRWRPQIAISEISSG</sequence>
<proteinExistence type="predicted"/>
<gene>
    <name evidence="1" type="ORF">DXT89_20810</name>
</gene>
<dbReference type="EMBL" id="QUSG01000017">
    <property type="protein sequence ID" value="KAA3523396.1"/>
    <property type="molecule type" value="Genomic_DNA"/>
</dbReference>
<organism evidence="1 2">
    <name type="scientific">Agrobacterium vitis</name>
    <name type="common">Rhizobium vitis</name>
    <dbReference type="NCBI Taxonomy" id="373"/>
    <lineage>
        <taxon>Bacteria</taxon>
        <taxon>Pseudomonadati</taxon>
        <taxon>Pseudomonadota</taxon>
        <taxon>Alphaproteobacteria</taxon>
        <taxon>Hyphomicrobiales</taxon>
        <taxon>Rhizobiaceae</taxon>
        <taxon>Rhizobium/Agrobacterium group</taxon>
        <taxon>Agrobacterium</taxon>
    </lineage>
</organism>
<evidence type="ECO:0000313" key="2">
    <source>
        <dbReference type="Proteomes" id="UP000436911"/>
    </source>
</evidence>